<evidence type="ECO:0000256" key="1">
    <source>
        <dbReference type="SAM" id="MobiDB-lite"/>
    </source>
</evidence>
<dbReference type="AlphaFoldDB" id="A0A2P4XE64"/>
<gene>
    <name evidence="2" type="ORF">PHPALM_20712</name>
</gene>
<protein>
    <submittedName>
        <fullName evidence="2">Kinesin heavy chain</fullName>
    </submittedName>
</protein>
<feature type="region of interest" description="Disordered" evidence="1">
    <location>
        <begin position="30"/>
        <end position="79"/>
    </location>
</feature>
<dbReference type="OrthoDB" id="3176171at2759"/>
<evidence type="ECO:0000313" key="2">
    <source>
        <dbReference type="EMBL" id="POM63836.1"/>
    </source>
</evidence>
<feature type="compositionally biased region" description="Polar residues" evidence="1">
    <location>
        <begin position="128"/>
        <end position="148"/>
    </location>
</feature>
<proteinExistence type="predicted"/>
<dbReference type="EMBL" id="NCKW01011286">
    <property type="protein sequence ID" value="POM63836.1"/>
    <property type="molecule type" value="Genomic_DNA"/>
</dbReference>
<name>A0A2P4XE64_9STRA</name>
<keyword evidence="3" id="KW-1185">Reference proteome</keyword>
<dbReference type="Proteomes" id="UP000237271">
    <property type="component" value="Unassembled WGS sequence"/>
</dbReference>
<comment type="caution">
    <text evidence="2">The sequence shown here is derived from an EMBL/GenBank/DDBJ whole genome shotgun (WGS) entry which is preliminary data.</text>
</comment>
<feature type="compositionally biased region" description="Acidic residues" evidence="1">
    <location>
        <begin position="43"/>
        <end position="56"/>
    </location>
</feature>
<sequence length="170" mass="18587">MIIKSGLHPDIRARLVAQLGALSSERTGISLKTEWFAQKTPEEEVAPSDDEEESDAVESPPVELNGDKLSPTKPSTPPSIRLETLRMYLMDASSSNHDSDLGAPAALSDLLDPSTKLNADPALPTLRRTVSTEKSANEQVDQLSNMRRQQPFDLTTYDGQPVKSVTQLNM</sequence>
<accession>A0A2P4XE64</accession>
<reference evidence="2 3" key="1">
    <citation type="journal article" date="2017" name="Genome Biol. Evol.">
        <title>Phytophthora megakarya and P. palmivora, closely related causal agents of cacao black pod rot, underwent increases in genome sizes and gene numbers by different mechanisms.</title>
        <authorList>
            <person name="Ali S.S."/>
            <person name="Shao J."/>
            <person name="Lary D.J."/>
            <person name="Kronmiller B."/>
            <person name="Shen D."/>
            <person name="Strem M.D."/>
            <person name="Amoako-Attah I."/>
            <person name="Akrofi A.Y."/>
            <person name="Begoude B.A."/>
            <person name="Ten Hoopen G.M."/>
            <person name="Coulibaly K."/>
            <person name="Kebe B.I."/>
            <person name="Melnick R.L."/>
            <person name="Guiltinan M.J."/>
            <person name="Tyler B.M."/>
            <person name="Meinhardt L.W."/>
            <person name="Bailey B.A."/>
        </authorList>
    </citation>
    <scope>NUCLEOTIDE SEQUENCE [LARGE SCALE GENOMIC DNA]</scope>
    <source>
        <strain evidence="3">sbr112.9</strain>
    </source>
</reference>
<organism evidence="2 3">
    <name type="scientific">Phytophthora palmivora</name>
    <dbReference type="NCBI Taxonomy" id="4796"/>
    <lineage>
        <taxon>Eukaryota</taxon>
        <taxon>Sar</taxon>
        <taxon>Stramenopiles</taxon>
        <taxon>Oomycota</taxon>
        <taxon>Peronosporomycetes</taxon>
        <taxon>Peronosporales</taxon>
        <taxon>Peronosporaceae</taxon>
        <taxon>Phytophthora</taxon>
    </lineage>
</organism>
<evidence type="ECO:0000313" key="3">
    <source>
        <dbReference type="Proteomes" id="UP000237271"/>
    </source>
</evidence>
<feature type="region of interest" description="Disordered" evidence="1">
    <location>
        <begin position="94"/>
        <end position="170"/>
    </location>
</feature>